<sequence>MTLESALLGFAVVAGLMTITPGLDTALVLRSAVTQGRTQAIATAAGICTGVLVWAVAAAVGISALLTASEAAYTVLKVVGTAYMLWLGFGMLRSAFRRDPHGLTVQAENLKPAGLAQCFQRGLLTNLLNPKVGAFYVALLPQFMPSDTPHLLAGVLLGLVHNIEGMLWLSLLAYTAHRARAWLSRPKTQRLVDGLAGTAVIGFGLKLGLSRH</sequence>
<evidence type="ECO:0000313" key="7">
    <source>
        <dbReference type="EMBL" id="MFC3861670.1"/>
    </source>
</evidence>
<dbReference type="EMBL" id="JBHRZF010000154">
    <property type="protein sequence ID" value="MFC3861670.1"/>
    <property type="molecule type" value="Genomic_DNA"/>
</dbReference>
<dbReference type="PIRSF" id="PIRSF006324">
    <property type="entry name" value="LeuE"/>
    <property type="match status" value="1"/>
</dbReference>
<evidence type="ECO:0000256" key="1">
    <source>
        <dbReference type="ARBA" id="ARBA00004651"/>
    </source>
</evidence>
<keyword evidence="5 6" id="KW-0472">Membrane</keyword>
<organism evidence="7 8">
    <name type="scientific">Deinococcus antarcticus</name>
    <dbReference type="NCBI Taxonomy" id="1298767"/>
    <lineage>
        <taxon>Bacteria</taxon>
        <taxon>Thermotogati</taxon>
        <taxon>Deinococcota</taxon>
        <taxon>Deinococci</taxon>
        <taxon>Deinococcales</taxon>
        <taxon>Deinococcaceae</taxon>
        <taxon>Deinococcus</taxon>
    </lineage>
</organism>
<evidence type="ECO:0000256" key="5">
    <source>
        <dbReference type="ARBA" id="ARBA00023136"/>
    </source>
</evidence>
<comment type="caution">
    <text evidence="7">The sequence shown here is derived from an EMBL/GenBank/DDBJ whole genome shotgun (WGS) entry which is preliminary data.</text>
</comment>
<evidence type="ECO:0000256" key="3">
    <source>
        <dbReference type="ARBA" id="ARBA00022692"/>
    </source>
</evidence>
<keyword evidence="2" id="KW-1003">Cell membrane</keyword>
<proteinExistence type="predicted"/>
<evidence type="ECO:0000313" key="8">
    <source>
        <dbReference type="Proteomes" id="UP001595748"/>
    </source>
</evidence>
<keyword evidence="4 6" id="KW-1133">Transmembrane helix</keyword>
<dbReference type="PANTHER" id="PTHR30086:SF20">
    <property type="entry name" value="ARGININE EXPORTER PROTEIN ARGO-RELATED"/>
    <property type="match status" value="1"/>
</dbReference>
<feature type="transmembrane region" description="Helical" evidence="6">
    <location>
        <begin position="71"/>
        <end position="92"/>
    </location>
</feature>
<accession>A0ABV8ABW6</accession>
<protein>
    <submittedName>
        <fullName evidence="7">LysE family translocator</fullName>
    </submittedName>
</protein>
<dbReference type="InterPro" id="IPR001123">
    <property type="entry name" value="LeuE-type"/>
</dbReference>
<feature type="transmembrane region" description="Helical" evidence="6">
    <location>
        <begin position="151"/>
        <end position="171"/>
    </location>
</feature>
<feature type="transmembrane region" description="Helical" evidence="6">
    <location>
        <begin position="41"/>
        <end position="65"/>
    </location>
</feature>
<comment type="subcellular location">
    <subcellularLocation>
        <location evidence="1">Cell membrane</location>
        <topology evidence="1">Multi-pass membrane protein</topology>
    </subcellularLocation>
</comment>
<gene>
    <name evidence="7" type="ORF">ACFOPQ_12955</name>
</gene>
<reference evidence="8" key="1">
    <citation type="journal article" date="2019" name="Int. J. Syst. Evol. Microbiol.">
        <title>The Global Catalogue of Microorganisms (GCM) 10K type strain sequencing project: providing services to taxonomists for standard genome sequencing and annotation.</title>
        <authorList>
            <consortium name="The Broad Institute Genomics Platform"/>
            <consortium name="The Broad Institute Genome Sequencing Center for Infectious Disease"/>
            <person name="Wu L."/>
            <person name="Ma J."/>
        </authorList>
    </citation>
    <scope>NUCLEOTIDE SEQUENCE [LARGE SCALE GENOMIC DNA]</scope>
    <source>
        <strain evidence="8">CCTCC AB 2013263</strain>
    </source>
</reference>
<dbReference type="Pfam" id="PF01810">
    <property type="entry name" value="LysE"/>
    <property type="match status" value="1"/>
</dbReference>
<dbReference type="Proteomes" id="UP001595748">
    <property type="component" value="Unassembled WGS sequence"/>
</dbReference>
<keyword evidence="3 6" id="KW-0812">Transmembrane</keyword>
<evidence type="ECO:0000256" key="4">
    <source>
        <dbReference type="ARBA" id="ARBA00022989"/>
    </source>
</evidence>
<keyword evidence="8" id="KW-1185">Reference proteome</keyword>
<evidence type="ECO:0000256" key="6">
    <source>
        <dbReference type="SAM" id="Phobius"/>
    </source>
</evidence>
<dbReference type="RefSeq" id="WP_380078799.1">
    <property type="nucleotide sequence ID" value="NZ_JBHRZF010000154.1"/>
</dbReference>
<feature type="transmembrane region" description="Helical" evidence="6">
    <location>
        <begin position="6"/>
        <end position="29"/>
    </location>
</feature>
<dbReference type="PANTHER" id="PTHR30086">
    <property type="entry name" value="ARGININE EXPORTER PROTEIN ARGO"/>
    <property type="match status" value="1"/>
</dbReference>
<name>A0ABV8ABW6_9DEIO</name>
<evidence type="ECO:0000256" key="2">
    <source>
        <dbReference type="ARBA" id="ARBA00022475"/>
    </source>
</evidence>